<name>U9SSX6_RHIID</name>
<dbReference type="HOGENOM" id="CLU_855669_0_0_1"/>
<dbReference type="VEuPathDB" id="FungiDB:RhiirFUN_008880"/>
<evidence type="ECO:0000313" key="1">
    <source>
        <dbReference type="EMBL" id="ERZ98994.1"/>
    </source>
</evidence>
<proteinExistence type="predicted"/>
<sequence length="325" mass="37777">MGLTERNVIKRKVDTCQRISGKDLKSLDIERLKSLNFPKMTFFNIIDIIKILNSKTIFIQDYGEDGNLLETFKRIIFHSDTEIQDFLNLVQGKGFVEIINAKSKKLPIGEKPPSIVNIEMQDNLRLLNKKQKFSAPVTSNDSPKKEKIKERGDVSNLACNLQSIENFKHYRIEFHFISKIKYESTWTEVEDKAMKEETLLAIMEALNKYETVPIKIYPKNIIKDQLQTPIMGWDKILIAGERMYLVEAEHNITLENINNLSDEIKEFKKLKKNDVSSEYHELLDKLMIEGIICGVNFPEEFRKMAKDRGLFSVYPGGGRYKPFWS</sequence>
<protein>
    <submittedName>
        <fullName evidence="1">Uncharacterized protein</fullName>
    </submittedName>
</protein>
<organism evidence="1">
    <name type="scientific">Rhizophagus irregularis (strain DAOM 181602 / DAOM 197198 / MUCL 43194)</name>
    <name type="common">Arbuscular mycorrhizal fungus</name>
    <name type="synonym">Glomus intraradices</name>
    <dbReference type="NCBI Taxonomy" id="747089"/>
    <lineage>
        <taxon>Eukaryota</taxon>
        <taxon>Fungi</taxon>
        <taxon>Fungi incertae sedis</taxon>
        <taxon>Mucoromycota</taxon>
        <taxon>Glomeromycotina</taxon>
        <taxon>Glomeromycetes</taxon>
        <taxon>Glomerales</taxon>
        <taxon>Glomeraceae</taxon>
        <taxon>Rhizophagus</taxon>
    </lineage>
</organism>
<dbReference type="EMBL" id="KI298334">
    <property type="protein sequence ID" value="ERZ98994.1"/>
    <property type="molecule type" value="Genomic_DNA"/>
</dbReference>
<reference evidence="1" key="1">
    <citation type="submission" date="2013-07" db="EMBL/GenBank/DDBJ databases">
        <title>The genome of an arbuscular mycorrhizal fungus provides insights into the evolution of the oldest plant symbiosis.</title>
        <authorList>
            <consortium name="DOE Joint Genome Institute"/>
            <person name="Tisserant E."/>
            <person name="Malbreil M."/>
            <person name="Kuo A."/>
            <person name="Kohler A."/>
            <person name="Symeonidi A."/>
            <person name="Balestrini R."/>
            <person name="Charron P."/>
            <person name="Duensing N."/>
            <person name="Frei-dit-Frey N."/>
            <person name="Gianinazzi-Pearson V."/>
            <person name="Gilbert B."/>
            <person name="Handa Y."/>
            <person name="Hijri M."/>
            <person name="Kaul R."/>
            <person name="Kawaguchi M."/>
            <person name="Krajinski F."/>
            <person name="Lammers P."/>
            <person name="Lapierre D."/>
            <person name="Masclaux F.G."/>
            <person name="Murat C."/>
            <person name="Morin E."/>
            <person name="Ndikumana S."/>
            <person name="Pagni M."/>
            <person name="Petitpierre D."/>
            <person name="Requena N."/>
            <person name="Rosikiewicz P."/>
            <person name="Riley R."/>
            <person name="Saito K."/>
            <person name="San Clemente H."/>
            <person name="Shapiro H."/>
            <person name="van Tuinen D."/>
            <person name="Becard G."/>
            <person name="Bonfante P."/>
            <person name="Paszkowski U."/>
            <person name="Shachar-Hill Y."/>
            <person name="Young J.P."/>
            <person name="Sanders I.R."/>
            <person name="Henrissat B."/>
            <person name="Rensing S.A."/>
            <person name="Grigoriev I.V."/>
            <person name="Corradi N."/>
            <person name="Roux C."/>
            <person name="Martin F."/>
        </authorList>
    </citation>
    <scope>NUCLEOTIDE SEQUENCE</scope>
    <source>
        <strain evidence="1">DAOM 197198</strain>
    </source>
</reference>
<gene>
    <name evidence="1" type="ORF">GLOINDRAFT_9984</name>
</gene>
<accession>U9SSX6</accession>
<dbReference type="AlphaFoldDB" id="U9SSX6"/>